<dbReference type="Gene3D" id="3.40.50.10350">
    <property type="entry name" value="Glycerate kinase, domain 1"/>
    <property type="match status" value="1"/>
</dbReference>
<sequence>MHVVVIAQGSDVAAEVAQAWRSAVPGVSAEARGVRVVRPPSPRAPRPPGWPGDAGRGDDSPSGDDAGPHGGPAADAARRAVVVAGTSLGIGAPPPEPPGPAAPRSALPAAEAAELSRAVASSDVVVARVAVLDAGSLRAGPVAEAAAAAAPHAVPVVALAERVEVSRRELASAGLSGAHEIEGADVARVARSWTPGWA</sequence>
<feature type="compositionally biased region" description="Pro residues" evidence="1">
    <location>
        <begin position="39"/>
        <end position="50"/>
    </location>
</feature>
<comment type="caution">
    <text evidence="2">The sequence shown here is derived from an EMBL/GenBank/DDBJ whole genome shotgun (WGS) entry which is preliminary data.</text>
</comment>
<dbReference type="InterPro" id="IPR018197">
    <property type="entry name" value="Glycerate_kinase_RE-like"/>
</dbReference>
<feature type="compositionally biased region" description="Pro residues" evidence="1">
    <location>
        <begin position="92"/>
        <end position="101"/>
    </location>
</feature>
<organism evidence="2 3">
    <name type="scientific">Myceligenerans crystallogenes</name>
    <dbReference type="NCBI Taxonomy" id="316335"/>
    <lineage>
        <taxon>Bacteria</taxon>
        <taxon>Bacillati</taxon>
        <taxon>Actinomycetota</taxon>
        <taxon>Actinomycetes</taxon>
        <taxon>Micrococcales</taxon>
        <taxon>Promicromonosporaceae</taxon>
        <taxon>Myceligenerans</taxon>
    </lineage>
</organism>
<dbReference type="Proteomes" id="UP001501094">
    <property type="component" value="Unassembled WGS sequence"/>
</dbReference>
<name>A0ABN2NF67_9MICO</name>
<keyword evidence="3" id="KW-1185">Reference proteome</keyword>
<dbReference type="RefSeq" id="WP_344103522.1">
    <property type="nucleotide sequence ID" value="NZ_BAAANL010000005.1"/>
</dbReference>
<evidence type="ECO:0000313" key="3">
    <source>
        <dbReference type="Proteomes" id="UP001501094"/>
    </source>
</evidence>
<accession>A0ABN2NF67</accession>
<evidence type="ECO:0000313" key="2">
    <source>
        <dbReference type="EMBL" id="GAA1866685.1"/>
    </source>
</evidence>
<feature type="region of interest" description="Disordered" evidence="1">
    <location>
        <begin position="24"/>
        <end position="75"/>
    </location>
</feature>
<protein>
    <submittedName>
        <fullName evidence="2">Uncharacterized protein</fullName>
    </submittedName>
</protein>
<reference evidence="2 3" key="1">
    <citation type="journal article" date="2019" name="Int. J. Syst. Evol. Microbiol.">
        <title>The Global Catalogue of Microorganisms (GCM) 10K type strain sequencing project: providing services to taxonomists for standard genome sequencing and annotation.</title>
        <authorList>
            <consortium name="The Broad Institute Genomics Platform"/>
            <consortium name="The Broad Institute Genome Sequencing Center for Infectious Disease"/>
            <person name="Wu L."/>
            <person name="Ma J."/>
        </authorList>
    </citation>
    <scope>NUCLEOTIDE SEQUENCE [LARGE SCALE GENOMIC DNA]</scope>
    <source>
        <strain evidence="2 3">JCM 14326</strain>
    </source>
</reference>
<proteinExistence type="predicted"/>
<dbReference type="EMBL" id="BAAANL010000005">
    <property type="protein sequence ID" value="GAA1866685.1"/>
    <property type="molecule type" value="Genomic_DNA"/>
</dbReference>
<gene>
    <name evidence="2" type="ORF">GCM10009751_26070</name>
</gene>
<evidence type="ECO:0000256" key="1">
    <source>
        <dbReference type="SAM" id="MobiDB-lite"/>
    </source>
</evidence>
<feature type="region of interest" description="Disordered" evidence="1">
    <location>
        <begin position="87"/>
        <end position="107"/>
    </location>
</feature>